<dbReference type="Proteomes" id="UP001500518">
    <property type="component" value="Unassembled WGS sequence"/>
</dbReference>
<evidence type="ECO:0000313" key="1">
    <source>
        <dbReference type="EMBL" id="GAA5058660.1"/>
    </source>
</evidence>
<evidence type="ECO:0000313" key="2">
    <source>
        <dbReference type="Proteomes" id="UP001500518"/>
    </source>
</evidence>
<name>A0ABP9KJR3_9SPHN</name>
<organism evidence="1 2">
    <name type="scientific">Erythrobacter westpacificensis</name>
    <dbReference type="NCBI Taxonomy" id="1055231"/>
    <lineage>
        <taxon>Bacteria</taxon>
        <taxon>Pseudomonadati</taxon>
        <taxon>Pseudomonadota</taxon>
        <taxon>Alphaproteobacteria</taxon>
        <taxon>Sphingomonadales</taxon>
        <taxon>Erythrobacteraceae</taxon>
        <taxon>Erythrobacter/Porphyrobacter group</taxon>
        <taxon>Erythrobacter</taxon>
    </lineage>
</organism>
<proteinExistence type="predicted"/>
<comment type="caution">
    <text evidence="1">The sequence shown here is derived from an EMBL/GenBank/DDBJ whole genome shotgun (WGS) entry which is preliminary data.</text>
</comment>
<gene>
    <name evidence="1" type="ORF">GCM10023208_25280</name>
</gene>
<sequence length="106" mass="12182">MGQYYQVRGKTGKSIDSVNCSSVRHEARRIEKQKPGWIEEEDLAWRSFGEDDRINDEAVLEPEAALAIADEFEMLFQENGDGGYNVRDTIEFLRRWGAAGHRIYSV</sequence>
<dbReference type="RefSeq" id="WP_346033400.1">
    <property type="nucleotide sequence ID" value="NZ_BAABHV010000019.1"/>
</dbReference>
<accession>A0ABP9KJR3</accession>
<dbReference type="EMBL" id="BAABHV010000019">
    <property type="protein sequence ID" value="GAA5058660.1"/>
    <property type="molecule type" value="Genomic_DNA"/>
</dbReference>
<keyword evidence="2" id="KW-1185">Reference proteome</keyword>
<protein>
    <submittedName>
        <fullName evidence="1">Uncharacterized protein</fullName>
    </submittedName>
</protein>
<reference evidence="2" key="1">
    <citation type="journal article" date="2019" name="Int. J. Syst. Evol. Microbiol.">
        <title>The Global Catalogue of Microorganisms (GCM) 10K type strain sequencing project: providing services to taxonomists for standard genome sequencing and annotation.</title>
        <authorList>
            <consortium name="The Broad Institute Genomics Platform"/>
            <consortium name="The Broad Institute Genome Sequencing Center for Infectious Disease"/>
            <person name="Wu L."/>
            <person name="Ma J."/>
        </authorList>
    </citation>
    <scope>NUCLEOTIDE SEQUENCE [LARGE SCALE GENOMIC DNA]</scope>
    <source>
        <strain evidence="2">JCM 18014</strain>
    </source>
</reference>